<gene>
    <name evidence="6" type="ORF">ACEZDJ_27780</name>
</gene>
<dbReference type="SUPFAM" id="SSF46689">
    <property type="entry name" value="Homeodomain-like"/>
    <property type="match status" value="1"/>
</dbReference>
<dbReference type="InterPro" id="IPR004111">
    <property type="entry name" value="Repressor_TetR_C"/>
</dbReference>
<dbReference type="RefSeq" id="WP_051726003.1">
    <property type="nucleotide sequence ID" value="NZ_JBHEZZ010000018.1"/>
</dbReference>
<keyword evidence="2 4" id="KW-0238">DNA-binding</keyword>
<keyword evidence="1" id="KW-0805">Transcription regulation</keyword>
<evidence type="ECO:0000256" key="4">
    <source>
        <dbReference type="PROSITE-ProRule" id="PRU00335"/>
    </source>
</evidence>
<dbReference type="Proteomes" id="UP001592528">
    <property type="component" value="Unassembled WGS sequence"/>
</dbReference>
<sequence length="248" mass="27425">MTAGARHGRPGVWEDVDQRATRRRSLSREAIVEVALGIVDAEGLDALSMRRIAQELNTGPASLYAHVGGKEQLVELLLDRVAADLVHPEPDPAQWQQQVKDFLRQSKNNMLAHSDLSKANLVANIPTLPHQLDAAETLVALLRAGGLPDQVVAYGVDLLALYVVSSAFEQSQRAASETRPSHEEEYMDSIRTYFASLPRDRYPELLSMIPELTRSVGDERFDFGLDVILSGMAAQAERQAERRSSEAR</sequence>
<keyword evidence="7" id="KW-1185">Reference proteome</keyword>
<evidence type="ECO:0000313" key="6">
    <source>
        <dbReference type="EMBL" id="MFC1405087.1"/>
    </source>
</evidence>
<name>A0ABV6UUG8_9ACTN</name>
<dbReference type="Pfam" id="PF00440">
    <property type="entry name" value="TetR_N"/>
    <property type="match status" value="1"/>
</dbReference>
<organism evidence="6 7">
    <name type="scientific">Streptacidiphilus cavernicola</name>
    <dbReference type="NCBI Taxonomy" id="3342716"/>
    <lineage>
        <taxon>Bacteria</taxon>
        <taxon>Bacillati</taxon>
        <taxon>Actinomycetota</taxon>
        <taxon>Actinomycetes</taxon>
        <taxon>Kitasatosporales</taxon>
        <taxon>Streptomycetaceae</taxon>
        <taxon>Streptacidiphilus</taxon>
    </lineage>
</organism>
<evidence type="ECO:0000313" key="7">
    <source>
        <dbReference type="Proteomes" id="UP001592528"/>
    </source>
</evidence>
<reference evidence="6 7" key="1">
    <citation type="submission" date="2024-09" db="EMBL/GenBank/DDBJ databases">
        <authorList>
            <person name="Lee S.D."/>
        </authorList>
    </citation>
    <scope>NUCLEOTIDE SEQUENCE [LARGE SCALE GENOMIC DNA]</scope>
    <source>
        <strain evidence="6 7">N1-5</strain>
    </source>
</reference>
<proteinExistence type="predicted"/>
<dbReference type="InterPro" id="IPR050109">
    <property type="entry name" value="HTH-type_TetR-like_transc_reg"/>
</dbReference>
<evidence type="ECO:0000256" key="2">
    <source>
        <dbReference type="ARBA" id="ARBA00023125"/>
    </source>
</evidence>
<dbReference type="InterPro" id="IPR001647">
    <property type="entry name" value="HTH_TetR"/>
</dbReference>
<dbReference type="EMBL" id="JBHEZZ010000018">
    <property type="protein sequence ID" value="MFC1405087.1"/>
    <property type="molecule type" value="Genomic_DNA"/>
</dbReference>
<accession>A0ABV6UUG8</accession>
<dbReference type="InterPro" id="IPR036271">
    <property type="entry name" value="Tet_transcr_reg_TetR-rel_C_sf"/>
</dbReference>
<evidence type="ECO:0000259" key="5">
    <source>
        <dbReference type="PROSITE" id="PS50977"/>
    </source>
</evidence>
<feature type="domain" description="HTH tetR-type" evidence="5">
    <location>
        <begin position="25"/>
        <end position="85"/>
    </location>
</feature>
<comment type="caution">
    <text evidence="6">The sequence shown here is derived from an EMBL/GenBank/DDBJ whole genome shotgun (WGS) entry which is preliminary data.</text>
</comment>
<dbReference type="PANTHER" id="PTHR30055:SF151">
    <property type="entry name" value="TRANSCRIPTIONAL REGULATORY PROTEIN"/>
    <property type="match status" value="1"/>
</dbReference>
<dbReference type="Pfam" id="PF02909">
    <property type="entry name" value="TetR_C_1"/>
    <property type="match status" value="1"/>
</dbReference>
<evidence type="ECO:0000256" key="3">
    <source>
        <dbReference type="ARBA" id="ARBA00023163"/>
    </source>
</evidence>
<keyword evidence="3" id="KW-0804">Transcription</keyword>
<dbReference type="PROSITE" id="PS50977">
    <property type="entry name" value="HTH_TETR_2"/>
    <property type="match status" value="1"/>
</dbReference>
<dbReference type="InterPro" id="IPR009057">
    <property type="entry name" value="Homeodomain-like_sf"/>
</dbReference>
<dbReference type="PANTHER" id="PTHR30055">
    <property type="entry name" value="HTH-TYPE TRANSCRIPTIONAL REGULATOR RUTR"/>
    <property type="match status" value="1"/>
</dbReference>
<dbReference type="Gene3D" id="1.10.357.10">
    <property type="entry name" value="Tetracycline Repressor, domain 2"/>
    <property type="match status" value="1"/>
</dbReference>
<feature type="DNA-binding region" description="H-T-H motif" evidence="4">
    <location>
        <begin position="48"/>
        <end position="67"/>
    </location>
</feature>
<dbReference type="SUPFAM" id="SSF48498">
    <property type="entry name" value="Tetracyclin repressor-like, C-terminal domain"/>
    <property type="match status" value="1"/>
</dbReference>
<evidence type="ECO:0000256" key="1">
    <source>
        <dbReference type="ARBA" id="ARBA00023015"/>
    </source>
</evidence>
<protein>
    <submittedName>
        <fullName evidence="6">TetR/AcrR family transcriptional regulator</fullName>
    </submittedName>
</protein>